<dbReference type="InterPro" id="IPR027417">
    <property type="entry name" value="P-loop_NTPase"/>
</dbReference>
<proteinExistence type="predicted"/>
<dbReference type="CDD" id="cd03219">
    <property type="entry name" value="ABC_Mj1267_LivG_branched"/>
    <property type="match status" value="1"/>
</dbReference>
<dbReference type="GO" id="GO:0005886">
    <property type="term" value="C:plasma membrane"/>
    <property type="evidence" value="ECO:0007669"/>
    <property type="project" value="TreeGrafter"/>
</dbReference>
<gene>
    <name evidence="6" type="ORF">AAV32_01430</name>
</gene>
<dbReference type="GO" id="GO:1903805">
    <property type="term" value="P:L-valine import across plasma membrane"/>
    <property type="evidence" value="ECO:0007669"/>
    <property type="project" value="TreeGrafter"/>
</dbReference>
<evidence type="ECO:0000256" key="3">
    <source>
        <dbReference type="ARBA" id="ARBA00022741"/>
    </source>
</evidence>
<keyword evidence="3" id="KW-0547">Nucleotide-binding</keyword>
<keyword evidence="4" id="KW-0067">ATP-binding</keyword>
<protein>
    <submittedName>
        <fullName evidence="6">ABC transporter</fullName>
    </submittedName>
</protein>
<dbReference type="PROSITE" id="PS50893">
    <property type="entry name" value="ABC_TRANSPORTER_2"/>
    <property type="match status" value="1"/>
</dbReference>
<dbReference type="GO" id="GO:0015808">
    <property type="term" value="P:L-alanine transport"/>
    <property type="evidence" value="ECO:0007669"/>
    <property type="project" value="TreeGrafter"/>
</dbReference>
<dbReference type="RefSeq" id="WP_068366796.1">
    <property type="nucleotide sequence ID" value="NZ_CP033936.1"/>
</dbReference>
<reference evidence="6 7" key="1">
    <citation type="submission" date="2015-04" db="EMBL/GenBank/DDBJ databases">
        <title>Genome sequence of Kerstersia gyiorum CG1.</title>
        <authorList>
            <person name="Greninger A.L."/>
            <person name="Kozyreva V."/>
            <person name="Chaturvedi V."/>
        </authorList>
    </citation>
    <scope>NUCLEOTIDE SEQUENCE [LARGE SCALE GENOMIC DNA]</scope>
    <source>
        <strain evidence="6 7">CG1</strain>
    </source>
</reference>
<dbReference type="GO" id="GO:0016887">
    <property type="term" value="F:ATP hydrolysis activity"/>
    <property type="evidence" value="ECO:0007669"/>
    <property type="project" value="InterPro"/>
</dbReference>
<dbReference type="GO" id="GO:0015188">
    <property type="term" value="F:L-isoleucine transmembrane transporter activity"/>
    <property type="evidence" value="ECO:0007669"/>
    <property type="project" value="TreeGrafter"/>
</dbReference>
<keyword evidence="1" id="KW-0813">Transport</keyword>
<dbReference type="InterPro" id="IPR051120">
    <property type="entry name" value="ABC_AA/LPS_Transport"/>
</dbReference>
<evidence type="ECO:0000313" key="6">
    <source>
        <dbReference type="EMBL" id="KKO73010.1"/>
    </source>
</evidence>
<dbReference type="Pfam" id="PF12399">
    <property type="entry name" value="BCA_ABC_TP_C"/>
    <property type="match status" value="1"/>
</dbReference>
<dbReference type="Gene3D" id="3.40.50.300">
    <property type="entry name" value="P-loop containing nucleotide triphosphate hydrolases"/>
    <property type="match status" value="1"/>
</dbReference>
<dbReference type="SUPFAM" id="SSF52540">
    <property type="entry name" value="P-loop containing nucleoside triphosphate hydrolases"/>
    <property type="match status" value="1"/>
</dbReference>
<dbReference type="PANTHER" id="PTHR45772:SF7">
    <property type="entry name" value="AMINO ACID ABC TRANSPORTER ATP-BINDING PROTEIN"/>
    <property type="match status" value="1"/>
</dbReference>
<keyword evidence="7" id="KW-1185">Reference proteome</keyword>
<sequence>MLTVNNVSLAFGGVRALTDVSFTIQPGTVTGLIGPNGAGKTSLFNVVSGIYTPTSGSVHFGEHEISRLSLHQINRLGVARTFQHVMVFPELTLVENVMIGRQARTRAGVFASVLRTPGERRERAATRQHALALLEDVGLAGKADELAGNLPYGDQRQLDIARALATDPRIILLDEPAAGLNLQERIALKALVRRLHDKGYTVVLIEHDIRLVMELCSHIVVLNYGTKIADGTPEAVQQDPQVIAAYLGEGAKQAC</sequence>
<evidence type="ECO:0000256" key="1">
    <source>
        <dbReference type="ARBA" id="ARBA00022448"/>
    </source>
</evidence>
<organism evidence="6 7">
    <name type="scientific">Kerstersia gyiorum</name>
    <dbReference type="NCBI Taxonomy" id="206506"/>
    <lineage>
        <taxon>Bacteria</taxon>
        <taxon>Pseudomonadati</taxon>
        <taxon>Pseudomonadota</taxon>
        <taxon>Betaproteobacteria</taxon>
        <taxon>Burkholderiales</taxon>
        <taxon>Alcaligenaceae</taxon>
        <taxon>Kerstersia</taxon>
    </lineage>
</organism>
<dbReference type="GO" id="GO:0015192">
    <property type="term" value="F:L-phenylalanine transmembrane transporter activity"/>
    <property type="evidence" value="ECO:0007669"/>
    <property type="project" value="TreeGrafter"/>
</dbReference>
<dbReference type="GO" id="GO:0042941">
    <property type="term" value="P:D-alanine transmembrane transport"/>
    <property type="evidence" value="ECO:0007669"/>
    <property type="project" value="TreeGrafter"/>
</dbReference>
<dbReference type="STRING" id="206506.AAV32_01430"/>
<dbReference type="GeneID" id="99727536"/>
<dbReference type="EMBL" id="LBNE01000001">
    <property type="protein sequence ID" value="KKO73010.1"/>
    <property type="molecule type" value="Genomic_DNA"/>
</dbReference>
<dbReference type="SMART" id="SM00382">
    <property type="entry name" value="AAA"/>
    <property type="match status" value="1"/>
</dbReference>
<keyword evidence="2" id="KW-1003">Cell membrane</keyword>
<dbReference type="GO" id="GO:0005304">
    <property type="term" value="F:L-valine transmembrane transporter activity"/>
    <property type="evidence" value="ECO:0007669"/>
    <property type="project" value="TreeGrafter"/>
</dbReference>
<dbReference type="AlphaFoldDB" id="A0A171KVU3"/>
<evidence type="ECO:0000313" key="7">
    <source>
        <dbReference type="Proteomes" id="UP000078084"/>
    </source>
</evidence>
<dbReference type="InterPro" id="IPR032823">
    <property type="entry name" value="BCA_ABC_TP_C"/>
</dbReference>
<dbReference type="PATRIC" id="fig|206506.3.peg.324"/>
<comment type="caution">
    <text evidence="6">The sequence shown here is derived from an EMBL/GenBank/DDBJ whole genome shotgun (WGS) entry which is preliminary data.</text>
</comment>
<name>A0A171KVU3_9BURK</name>
<evidence type="ECO:0000256" key="2">
    <source>
        <dbReference type="ARBA" id="ARBA00022475"/>
    </source>
</evidence>
<dbReference type="GO" id="GO:0005524">
    <property type="term" value="F:ATP binding"/>
    <property type="evidence" value="ECO:0007669"/>
    <property type="project" value="UniProtKB-KW"/>
</dbReference>
<evidence type="ECO:0000259" key="5">
    <source>
        <dbReference type="PROSITE" id="PS50893"/>
    </source>
</evidence>
<accession>A0A171KVU3</accession>
<dbReference type="Pfam" id="PF00005">
    <property type="entry name" value="ABC_tran"/>
    <property type="match status" value="1"/>
</dbReference>
<dbReference type="PANTHER" id="PTHR45772">
    <property type="entry name" value="CONSERVED COMPONENT OF ABC TRANSPORTER FOR NATURAL AMINO ACIDS-RELATED"/>
    <property type="match status" value="1"/>
</dbReference>
<dbReference type="FunFam" id="3.40.50.300:FF:000421">
    <property type="entry name" value="Branched-chain amino acid ABC transporter ATP-binding protein"/>
    <property type="match status" value="1"/>
</dbReference>
<keyword evidence="2" id="KW-0472">Membrane</keyword>
<dbReference type="Proteomes" id="UP000078084">
    <property type="component" value="Unassembled WGS sequence"/>
</dbReference>
<dbReference type="InterPro" id="IPR003593">
    <property type="entry name" value="AAA+_ATPase"/>
</dbReference>
<evidence type="ECO:0000256" key="4">
    <source>
        <dbReference type="ARBA" id="ARBA00022840"/>
    </source>
</evidence>
<dbReference type="OrthoDB" id="9781337at2"/>
<dbReference type="InterPro" id="IPR003439">
    <property type="entry name" value="ABC_transporter-like_ATP-bd"/>
</dbReference>
<feature type="domain" description="ABC transporter" evidence="5">
    <location>
        <begin position="2"/>
        <end position="249"/>
    </location>
</feature>
<dbReference type="GO" id="GO:1903806">
    <property type="term" value="P:L-isoleucine import across plasma membrane"/>
    <property type="evidence" value="ECO:0007669"/>
    <property type="project" value="TreeGrafter"/>
</dbReference>